<gene>
    <name evidence="2" type="ORF">EZL74_08500</name>
</gene>
<dbReference type="RefSeq" id="WP_131476185.1">
    <property type="nucleotide sequence ID" value="NZ_SJPE01000009.1"/>
</dbReference>
<dbReference type="Proteomes" id="UP000293300">
    <property type="component" value="Unassembled WGS sequence"/>
</dbReference>
<evidence type="ECO:0000313" key="2">
    <source>
        <dbReference type="EMBL" id="TBX68341.1"/>
    </source>
</evidence>
<dbReference type="Gene3D" id="1.10.30.50">
    <property type="match status" value="1"/>
</dbReference>
<organism evidence="2 3">
    <name type="scientific">Flavobacterium silvisoli</name>
    <dbReference type="NCBI Taxonomy" id="2529433"/>
    <lineage>
        <taxon>Bacteria</taxon>
        <taxon>Pseudomonadati</taxon>
        <taxon>Bacteroidota</taxon>
        <taxon>Flavobacteriia</taxon>
        <taxon>Flavobacteriales</taxon>
        <taxon>Flavobacteriaceae</taxon>
        <taxon>Flavobacterium</taxon>
    </lineage>
</organism>
<reference evidence="2 3" key="1">
    <citation type="submission" date="2019-02" db="EMBL/GenBank/DDBJ databases">
        <title>Flavobacterium sp. RD-2-33 isolated from forest soil.</title>
        <authorList>
            <person name="Chaudhary D.K."/>
        </authorList>
    </citation>
    <scope>NUCLEOTIDE SEQUENCE [LARGE SCALE GENOMIC DNA]</scope>
    <source>
        <strain evidence="2 3">RD-2-33</strain>
    </source>
</reference>
<dbReference type="OrthoDB" id="489287at2"/>
<comment type="caution">
    <text evidence="2">The sequence shown here is derived from an EMBL/GenBank/DDBJ whole genome shotgun (WGS) entry which is preliminary data.</text>
</comment>
<evidence type="ECO:0000259" key="1">
    <source>
        <dbReference type="Pfam" id="PF13395"/>
    </source>
</evidence>
<keyword evidence="3" id="KW-1185">Reference proteome</keyword>
<dbReference type="AlphaFoldDB" id="A0A4Q9Z3E7"/>
<sequence length="353" mass="40955">MNLPFSEQLPVSKLAASFGNTSATYKFYWLLGIVELVEEGETSIAKRKLFARMIGNAWYTVHYFHVSFGKQDLIQQAVQIILEQEKLTIDTKKATLLAVLENSPLKSTQQMLFHFNKNVPHWFLSPWFGKLASENDVAYRKRIYASSQVFANDCLYALYDDHIVINPSWVGYLKTNAKVLKDFIYWNLTLFLQVRNPNVPDIANKLIRPPFRGTLTNQRKNYWDIVFQELGTIDCIFTNTTLRQDAYALDHFVPHAFVSHNLIWNLVPIDKSYNSIKSDKLPIMESHFDGFFTLQKTAFEIIHHHSPKNKLLEEYLTLFPELTSADQFDYVRFKEGIQPLVTIAHNNGFGYLL</sequence>
<name>A0A4Q9Z3E7_9FLAO</name>
<feature type="domain" description="HNH nuclease" evidence="1">
    <location>
        <begin position="238"/>
        <end position="282"/>
    </location>
</feature>
<dbReference type="EMBL" id="SJPE01000009">
    <property type="protein sequence ID" value="TBX68341.1"/>
    <property type="molecule type" value="Genomic_DNA"/>
</dbReference>
<dbReference type="InterPro" id="IPR003615">
    <property type="entry name" value="HNH_nuc"/>
</dbReference>
<proteinExistence type="predicted"/>
<accession>A0A4Q9Z3E7</accession>
<evidence type="ECO:0000313" key="3">
    <source>
        <dbReference type="Proteomes" id="UP000293300"/>
    </source>
</evidence>
<dbReference type="Pfam" id="PF13395">
    <property type="entry name" value="HNH_4"/>
    <property type="match status" value="1"/>
</dbReference>
<protein>
    <recommendedName>
        <fullName evidence="1">HNH nuclease domain-containing protein</fullName>
    </recommendedName>
</protein>